<dbReference type="InterPro" id="IPR007848">
    <property type="entry name" value="Small_mtfrase_dom"/>
</dbReference>
<dbReference type="Gene3D" id="3.40.50.150">
    <property type="entry name" value="Vaccinia Virus protein VP39"/>
    <property type="match status" value="1"/>
</dbReference>
<accession>A0A7Z0VK99</accession>
<dbReference type="GO" id="GO:0032259">
    <property type="term" value="P:methylation"/>
    <property type="evidence" value="ECO:0007669"/>
    <property type="project" value="UniProtKB-KW"/>
</dbReference>
<dbReference type="AlphaFoldDB" id="A0A7Z0VK99"/>
<dbReference type="OrthoDB" id="9761985at2"/>
<evidence type="ECO:0000259" key="4">
    <source>
        <dbReference type="Pfam" id="PF05175"/>
    </source>
</evidence>
<dbReference type="GO" id="GO:0006596">
    <property type="term" value="P:polyamine biosynthetic process"/>
    <property type="evidence" value="ECO:0007669"/>
    <property type="project" value="UniProtKB-KW"/>
</dbReference>
<keyword evidence="2" id="KW-0949">S-adenosyl-L-methionine</keyword>
<keyword evidence="1" id="KW-0808">Transferase</keyword>
<dbReference type="PANTHER" id="PTHR43317">
    <property type="entry name" value="THERMOSPERMINE SYNTHASE ACAULIS5"/>
    <property type="match status" value="1"/>
</dbReference>
<evidence type="ECO:0000256" key="1">
    <source>
        <dbReference type="ARBA" id="ARBA00022603"/>
    </source>
</evidence>
<evidence type="ECO:0000313" key="5">
    <source>
        <dbReference type="EMBL" id="ODJ87128.1"/>
    </source>
</evidence>
<comment type="caution">
    <text evidence="5">The sequence shown here is derived from an EMBL/GenBank/DDBJ whole genome shotgun (WGS) entry which is preliminary data.</text>
</comment>
<keyword evidence="3" id="KW-0620">Polyamine biosynthesis</keyword>
<dbReference type="EMBL" id="MARB01000014">
    <property type="protein sequence ID" value="ODJ87128.1"/>
    <property type="molecule type" value="Genomic_DNA"/>
</dbReference>
<organism evidence="5 6">
    <name type="scientific">Candidatus Thiodiazotropha endolucinida</name>
    <dbReference type="NCBI Taxonomy" id="1655433"/>
    <lineage>
        <taxon>Bacteria</taxon>
        <taxon>Pseudomonadati</taxon>
        <taxon>Pseudomonadota</taxon>
        <taxon>Gammaproteobacteria</taxon>
        <taxon>Chromatiales</taxon>
        <taxon>Sedimenticolaceae</taxon>
        <taxon>Candidatus Thiodiazotropha</taxon>
    </lineage>
</organism>
<reference evidence="5 6" key="1">
    <citation type="submission" date="2016-06" db="EMBL/GenBank/DDBJ databases">
        <title>Genome sequence of endosymbiont of Candidatus Endolucinida thiodiazotropha.</title>
        <authorList>
            <person name="Poehlein A."/>
            <person name="Koenig S."/>
            <person name="Heiden S.E."/>
            <person name="Thuermer A."/>
            <person name="Voget S."/>
            <person name="Daniel R."/>
            <person name="Markert S."/>
            <person name="Gros O."/>
            <person name="Schweder T."/>
        </authorList>
    </citation>
    <scope>NUCLEOTIDE SEQUENCE [LARGE SCALE GENOMIC DNA]</scope>
    <source>
        <strain evidence="5 6">COS</strain>
    </source>
</reference>
<dbReference type="PANTHER" id="PTHR43317:SF1">
    <property type="entry name" value="THERMOSPERMINE SYNTHASE ACAULIS5"/>
    <property type="match status" value="1"/>
</dbReference>
<keyword evidence="6" id="KW-1185">Reference proteome</keyword>
<dbReference type="Proteomes" id="UP000094769">
    <property type="component" value="Unassembled WGS sequence"/>
</dbReference>
<proteinExistence type="predicted"/>
<protein>
    <submittedName>
        <fullName evidence="5">Spermidine synthase</fullName>
    </submittedName>
</protein>
<sequence>MLKIEQYSMNMEHLLTLPGEQVNHGTAGLESFEIRQNGDLRWIRFPDGTIQSVMLLKEPALPVLTYIQALLCSLLFMPRPSNLLNLGLGSGSIERFILSQYSDIELVSVEIDARIIEISKQYFHIPSSHTVFQLPAEKYLEINQANFDILVSDICTRQGTANSQLSTDFVMHAAHALNTGGVFAVNILPRSESEIIEVLIALRCAFPWILLYDVADMDNIVLFCTVTPSPSPASLMQRAKTLYQSTGLNLSPICRQMIALPAKK</sequence>
<evidence type="ECO:0000313" key="6">
    <source>
        <dbReference type="Proteomes" id="UP000094769"/>
    </source>
</evidence>
<dbReference type="InterPro" id="IPR029063">
    <property type="entry name" value="SAM-dependent_MTases_sf"/>
</dbReference>
<evidence type="ECO:0000256" key="2">
    <source>
        <dbReference type="ARBA" id="ARBA00022691"/>
    </source>
</evidence>
<dbReference type="RefSeq" id="WP_069125691.1">
    <property type="nucleotide sequence ID" value="NZ_MARB01000014.1"/>
</dbReference>
<evidence type="ECO:0000256" key="3">
    <source>
        <dbReference type="ARBA" id="ARBA00023115"/>
    </source>
</evidence>
<gene>
    <name evidence="5" type="ORF">CODIS_26450</name>
</gene>
<name>A0A7Z0VK99_9GAMM</name>
<dbReference type="GO" id="GO:0008168">
    <property type="term" value="F:methyltransferase activity"/>
    <property type="evidence" value="ECO:0007669"/>
    <property type="project" value="UniProtKB-KW"/>
</dbReference>
<dbReference type="SUPFAM" id="SSF53335">
    <property type="entry name" value="S-adenosyl-L-methionine-dependent methyltransferases"/>
    <property type="match status" value="1"/>
</dbReference>
<keyword evidence="1" id="KW-0489">Methyltransferase</keyword>
<dbReference type="Pfam" id="PF05175">
    <property type="entry name" value="MTS"/>
    <property type="match status" value="1"/>
</dbReference>
<feature type="domain" description="Methyltransferase small" evidence="4">
    <location>
        <begin position="70"/>
        <end position="185"/>
    </location>
</feature>